<feature type="transmembrane region" description="Helical" evidence="13">
    <location>
        <begin position="514"/>
        <end position="532"/>
    </location>
</feature>
<feature type="transmembrane region" description="Helical" evidence="13">
    <location>
        <begin position="412"/>
        <end position="434"/>
    </location>
</feature>
<dbReference type="GO" id="GO:0008204">
    <property type="term" value="P:ergosterol metabolic process"/>
    <property type="evidence" value="ECO:0007669"/>
    <property type="project" value="TreeGrafter"/>
</dbReference>
<dbReference type="GO" id="GO:0005789">
    <property type="term" value="C:endoplasmic reticulum membrane"/>
    <property type="evidence" value="ECO:0007669"/>
    <property type="project" value="UniProtKB-SubCell"/>
</dbReference>
<dbReference type="PANTHER" id="PTHR10408">
    <property type="entry name" value="STEROL O-ACYLTRANSFERASE"/>
    <property type="match status" value="1"/>
</dbReference>
<dbReference type="HOGENOM" id="CLU_018190_2_0_1"/>
<accession>A0A067N5Z9</accession>
<dbReference type="PIRSF" id="PIRSF000439">
    <property type="entry name" value="Oat_ACAT_DAG_ARE"/>
    <property type="match status" value="1"/>
</dbReference>
<evidence type="ECO:0000256" key="12">
    <source>
        <dbReference type="SAM" id="MobiDB-lite"/>
    </source>
</evidence>
<feature type="compositionally biased region" description="Polar residues" evidence="12">
    <location>
        <begin position="287"/>
        <end position="298"/>
    </location>
</feature>
<name>A0A067N5Z9_BOTB1</name>
<keyword evidence="5 10" id="KW-0256">Endoplasmic reticulum</keyword>
<dbReference type="AlphaFoldDB" id="A0A067N5Z9"/>
<feature type="transmembrane region" description="Helical" evidence="13">
    <location>
        <begin position="489"/>
        <end position="508"/>
    </location>
</feature>
<dbReference type="GO" id="GO:0034737">
    <property type="term" value="F:ergosterol O-acyltransferase activity"/>
    <property type="evidence" value="ECO:0007669"/>
    <property type="project" value="TreeGrafter"/>
</dbReference>
<evidence type="ECO:0000256" key="1">
    <source>
        <dbReference type="ARBA" id="ARBA00004477"/>
    </source>
</evidence>
<keyword evidence="8 10" id="KW-0012">Acyltransferase</keyword>
<feature type="region of interest" description="Disordered" evidence="12">
    <location>
        <begin position="276"/>
        <end position="305"/>
    </location>
</feature>
<keyword evidence="6 13" id="KW-1133">Transmembrane helix</keyword>
<evidence type="ECO:0000256" key="7">
    <source>
        <dbReference type="ARBA" id="ARBA00023136"/>
    </source>
</evidence>
<feature type="transmembrane region" description="Helical" evidence="13">
    <location>
        <begin position="133"/>
        <end position="155"/>
    </location>
</feature>
<evidence type="ECO:0000256" key="6">
    <source>
        <dbReference type="ARBA" id="ARBA00022989"/>
    </source>
</evidence>
<dbReference type="OrthoDB" id="10039049at2759"/>
<evidence type="ECO:0000256" key="8">
    <source>
        <dbReference type="ARBA" id="ARBA00023315"/>
    </source>
</evidence>
<dbReference type="InParanoid" id="A0A067N5Z9"/>
<evidence type="ECO:0000256" key="10">
    <source>
        <dbReference type="PIRNR" id="PIRNR000439"/>
    </source>
</evidence>
<gene>
    <name evidence="14" type="ORF">BOTBODRAFT_28139</name>
</gene>
<reference evidence="15" key="1">
    <citation type="journal article" date="2014" name="Proc. Natl. Acad. Sci. U.S.A.">
        <title>Extensive sampling of basidiomycete genomes demonstrates inadequacy of the white-rot/brown-rot paradigm for wood decay fungi.</title>
        <authorList>
            <person name="Riley R."/>
            <person name="Salamov A.A."/>
            <person name="Brown D.W."/>
            <person name="Nagy L.G."/>
            <person name="Floudas D."/>
            <person name="Held B.W."/>
            <person name="Levasseur A."/>
            <person name="Lombard V."/>
            <person name="Morin E."/>
            <person name="Otillar R."/>
            <person name="Lindquist E.A."/>
            <person name="Sun H."/>
            <person name="LaButti K.M."/>
            <person name="Schmutz J."/>
            <person name="Jabbour D."/>
            <person name="Luo H."/>
            <person name="Baker S.E."/>
            <person name="Pisabarro A.G."/>
            <person name="Walton J.D."/>
            <person name="Blanchette R.A."/>
            <person name="Henrissat B."/>
            <person name="Martin F."/>
            <person name="Cullen D."/>
            <person name="Hibbett D.S."/>
            <person name="Grigoriev I.V."/>
        </authorList>
    </citation>
    <scope>NUCLEOTIDE SEQUENCE [LARGE SCALE GENOMIC DNA]</scope>
    <source>
        <strain evidence="15">FD-172 SS1</strain>
    </source>
</reference>
<evidence type="ECO:0000313" key="14">
    <source>
        <dbReference type="EMBL" id="KDQ19562.1"/>
    </source>
</evidence>
<evidence type="ECO:0000256" key="5">
    <source>
        <dbReference type="ARBA" id="ARBA00022824"/>
    </source>
</evidence>
<dbReference type="PANTHER" id="PTHR10408:SF9">
    <property type="entry name" value="STEROL O-ACYLTRANSFERASE 2-RELATED"/>
    <property type="match status" value="1"/>
</dbReference>
<evidence type="ECO:0000256" key="11">
    <source>
        <dbReference type="PIRSR" id="PIRSR000439-1"/>
    </source>
</evidence>
<protein>
    <recommendedName>
        <fullName evidence="10">O-acyltransferase</fullName>
    </recommendedName>
</protein>
<evidence type="ECO:0000256" key="2">
    <source>
        <dbReference type="ARBA" id="ARBA00009010"/>
    </source>
</evidence>
<feature type="transmembrane region" description="Helical" evidence="13">
    <location>
        <begin position="100"/>
        <end position="121"/>
    </location>
</feature>
<comment type="function">
    <text evidence="9">Sterol O-acyltransferase that catalyzes the formation of stery esters.</text>
</comment>
<evidence type="ECO:0000256" key="4">
    <source>
        <dbReference type="ARBA" id="ARBA00022692"/>
    </source>
</evidence>
<feature type="transmembrane region" description="Helical" evidence="13">
    <location>
        <begin position="161"/>
        <end position="178"/>
    </location>
</feature>
<feature type="transmembrane region" description="Helical" evidence="13">
    <location>
        <begin position="544"/>
        <end position="563"/>
    </location>
</feature>
<comment type="similarity">
    <text evidence="2 10">Belongs to the membrane-bound acyltransferase family. Sterol o-acyltransferase subfamily.</text>
</comment>
<organism evidence="14 15">
    <name type="scientific">Botryobasidium botryosum (strain FD-172 SS1)</name>
    <dbReference type="NCBI Taxonomy" id="930990"/>
    <lineage>
        <taxon>Eukaryota</taxon>
        <taxon>Fungi</taxon>
        <taxon>Dikarya</taxon>
        <taxon>Basidiomycota</taxon>
        <taxon>Agaricomycotina</taxon>
        <taxon>Agaricomycetes</taxon>
        <taxon>Cantharellales</taxon>
        <taxon>Botryobasidiaceae</taxon>
        <taxon>Botryobasidium</taxon>
    </lineage>
</organism>
<feature type="region of interest" description="Disordered" evidence="12">
    <location>
        <begin position="230"/>
        <end position="264"/>
    </location>
</feature>
<evidence type="ECO:0000313" key="15">
    <source>
        <dbReference type="Proteomes" id="UP000027195"/>
    </source>
</evidence>
<sequence length="564" mass="63502">MASKDVRLNASDIHTAQGTIHVRPYRVSGSKNLSALVSFTPRHSYFDLGNQRSGSDAFRGFYSLFWIAMFLLMLRSYVTSFEQTGYPLSLAFATLFSKDAKTLAISDAIMVFSTVLCVPFIQSIQHGWIPYYWTGLILQHFWQAVTLALAITWTFNREWPWVQSGFFTLHAIVMLMKIHSYLTVNGHLSALTALLAQREEELKTLCETPAVGGYTKALADAKSGLEREIKEKEKESGYASGGEQSTGGTATPIEDPALSGTRNAAGLRERVTNVSITSASGVAPPSATITGTSASSDAASHPLLSHPREEVRALATIISDIESELTSRGPARVRWPENVTYANYFDYLLVPSLVYELEYPRTDRIRPLYVFEKTVATFGTFTLLYSIVQIYILPLTPTRDQSFARSLLDLALPFMLCYILLFYIIFECVCNGFAELSRFADREFYEDWWNSTTWDEYARKWNKPVHAFLLRHVYASTMASSAKFSKSRAAFVTFLLSACAHELVMAIVTKKIRMYLFLMQMIQIPLIALGRVPWVRRNKMLGNVIFWMGLMTGLPLLCVAYCAY</sequence>
<dbReference type="InterPro" id="IPR004299">
    <property type="entry name" value="MBOAT_fam"/>
</dbReference>
<dbReference type="EMBL" id="KL198019">
    <property type="protein sequence ID" value="KDQ19562.1"/>
    <property type="molecule type" value="Genomic_DNA"/>
</dbReference>
<dbReference type="Proteomes" id="UP000027195">
    <property type="component" value="Unassembled WGS sequence"/>
</dbReference>
<keyword evidence="7 10" id="KW-0472">Membrane</keyword>
<dbReference type="FunCoup" id="A0A067N5Z9">
    <property type="interactions" value="195"/>
</dbReference>
<evidence type="ECO:0000256" key="9">
    <source>
        <dbReference type="ARBA" id="ARBA00023568"/>
    </source>
</evidence>
<evidence type="ECO:0000256" key="3">
    <source>
        <dbReference type="ARBA" id="ARBA00022679"/>
    </source>
</evidence>
<comment type="subcellular location">
    <subcellularLocation>
        <location evidence="1 10">Endoplasmic reticulum membrane</location>
        <topology evidence="1 10">Multi-pass membrane protein</topology>
    </subcellularLocation>
</comment>
<proteinExistence type="inferred from homology"/>
<dbReference type="InterPro" id="IPR014371">
    <property type="entry name" value="Oat_ACAT_DAG_ARE"/>
</dbReference>
<dbReference type="Pfam" id="PF03062">
    <property type="entry name" value="MBOAT"/>
    <property type="match status" value="1"/>
</dbReference>
<evidence type="ECO:0000256" key="13">
    <source>
        <dbReference type="SAM" id="Phobius"/>
    </source>
</evidence>
<keyword evidence="4 13" id="KW-0812">Transmembrane</keyword>
<feature type="active site" evidence="11">
    <location>
        <position position="501"/>
    </location>
</feature>
<keyword evidence="15" id="KW-1185">Reference proteome</keyword>
<feature type="transmembrane region" description="Helical" evidence="13">
    <location>
        <begin position="61"/>
        <end position="80"/>
    </location>
</feature>
<keyword evidence="3 10" id="KW-0808">Transferase</keyword>
<dbReference type="STRING" id="930990.A0A067N5Z9"/>
<feature type="transmembrane region" description="Helical" evidence="13">
    <location>
        <begin position="374"/>
        <end position="392"/>
    </location>
</feature>